<reference evidence="2 3" key="1">
    <citation type="journal article" date="2012" name="J. Bacteriol.">
        <title>Complete Genome Sequence of Flavobacterium indicum GPSTA100-9T, Isolated from Warm Spring Water.</title>
        <authorList>
            <person name="Barbier P."/>
            <person name="Houel A."/>
            <person name="Loux V."/>
            <person name="Poulain J."/>
            <person name="Bernardet J.F."/>
            <person name="Touchon M."/>
            <person name="Duchaud E."/>
        </authorList>
    </citation>
    <scope>NUCLEOTIDE SEQUENCE [LARGE SCALE GENOMIC DNA]</scope>
    <source>
        <strain evidence="3">DSM 17447 / CIP 109464 / GPTSA100-9</strain>
    </source>
</reference>
<dbReference type="PATRIC" id="fig|1094466.5.peg.1509"/>
<keyword evidence="1" id="KW-1133">Transmembrane helix</keyword>
<dbReference type="KEGG" id="fin:KQS_07685"/>
<gene>
    <name evidence="2" type="ordered locus">KQS_07685</name>
</gene>
<proteinExistence type="predicted"/>
<name>H8XSU3_FLAIG</name>
<keyword evidence="1" id="KW-0472">Membrane</keyword>
<keyword evidence="1" id="KW-0812">Transmembrane</keyword>
<dbReference type="EMBL" id="HE774682">
    <property type="protein sequence ID" value="CCG53485.1"/>
    <property type="molecule type" value="Genomic_DNA"/>
</dbReference>
<feature type="transmembrane region" description="Helical" evidence="1">
    <location>
        <begin position="12"/>
        <end position="32"/>
    </location>
</feature>
<dbReference type="HOGENOM" id="CLU_1341591_0_0_10"/>
<evidence type="ECO:0000313" key="3">
    <source>
        <dbReference type="Proteomes" id="UP000007599"/>
    </source>
</evidence>
<sequence>MPVYNTCVGVVFWFLGIRVPLWLLIIVSRIFFTYMKDNKSKPAHKYEVLIPFVNLLLFDKFDSLDSDSKKLSDFFIEAVKTSNPTKIEDNFFTKRVCFYLKELSPKGRKHLFNVIFNNDIFINTLTIGNLLENGLSPDEKNTLSIQNKILIDLLSYKEEAKFSRSLVLYFILQFEFIFYFEFSDSKIITKSEYIDIINKLGSFK</sequence>
<evidence type="ECO:0000256" key="1">
    <source>
        <dbReference type="SAM" id="Phobius"/>
    </source>
</evidence>
<keyword evidence="3" id="KW-1185">Reference proteome</keyword>
<protein>
    <submittedName>
        <fullName evidence="2">Uncharacterized protein</fullName>
    </submittedName>
</protein>
<dbReference type="Proteomes" id="UP000007599">
    <property type="component" value="Chromosome I"/>
</dbReference>
<accession>H8XSU3</accession>
<reference evidence="3" key="2">
    <citation type="submission" date="2012-03" db="EMBL/GenBank/DDBJ databases">
        <title>Complete genome sequence of Flavobacterium indicum GPTSA100-9T, isolated from warm spring water.</title>
        <authorList>
            <person name="Barbier P."/>
            <person name="Houel A."/>
            <person name="Loux V."/>
            <person name="Poulain J."/>
            <person name="Bernardet J.-F."/>
            <person name="Touchon M."/>
            <person name="Duchaud E."/>
        </authorList>
    </citation>
    <scope>NUCLEOTIDE SEQUENCE [LARGE SCALE GENOMIC DNA]</scope>
    <source>
        <strain evidence="3">DSM 17447 / CIP 109464 / GPTSA100-9</strain>
    </source>
</reference>
<organism evidence="2 3">
    <name type="scientific">Flavobacterium indicum (strain DSM 17447 / CIP 109464 / GPTSA100-9)</name>
    <dbReference type="NCBI Taxonomy" id="1094466"/>
    <lineage>
        <taxon>Bacteria</taxon>
        <taxon>Pseudomonadati</taxon>
        <taxon>Bacteroidota</taxon>
        <taxon>Flavobacteriia</taxon>
        <taxon>Flavobacteriales</taxon>
        <taxon>Flavobacteriaceae</taxon>
        <taxon>Flavobacterium</taxon>
    </lineage>
</organism>
<dbReference type="STRING" id="1094466.KQS_07685"/>
<dbReference type="AlphaFoldDB" id="H8XSU3"/>
<evidence type="ECO:0000313" key="2">
    <source>
        <dbReference type="EMBL" id="CCG53485.1"/>
    </source>
</evidence>